<keyword evidence="1" id="KW-0472">Membrane</keyword>
<keyword evidence="1" id="KW-0812">Transmembrane</keyword>
<feature type="transmembrane region" description="Helical" evidence="1">
    <location>
        <begin position="43"/>
        <end position="62"/>
    </location>
</feature>
<dbReference type="EMBL" id="QJKF01000001">
    <property type="protein sequence ID" value="PXX71500.1"/>
    <property type="molecule type" value="Genomic_DNA"/>
</dbReference>
<protein>
    <submittedName>
        <fullName evidence="2">Uncharacterized protein</fullName>
    </submittedName>
</protein>
<organism evidence="2 3">
    <name type="scientific">Nocardia tenerifensis</name>
    <dbReference type="NCBI Taxonomy" id="228006"/>
    <lineage>
        <taxon>Bacteria</taxon>
        <taxon>Bacillati</taxon>
        <taxon>Actinomycetota</taxon>
        <taxon>Actinomycetes</taxon>
        <taxon>Mycobacteriales</taxon>
        <taxon>Nocardiaceae</taxon>
        <taxon>Nocardia</taxon>
    </lineage>
</organism>
<reference evidence="2 3" key="1">
    <citation type="submission" date="2018-05" db="EMBL/GenBank/DDBJ databases">
        <title>Genomic Encyclopedia of Type Strains, Phase IV (KMG-IV): sequencing the most valuable type-strain genomes for metagenomic binning, comparative biology and taxonomic classification.</title>
        <authorList>
            <person name="Goeker M."/>
        </authorList>
    </citation>
    <scope>NUCLEOTIDE SEQUENCE [LARGE SCALE GENOMIC DNA]</scope>
    <source>
        <strain evidence="2 3">DSM 44704</strain>
    </source>
</reference>
<dbReference type="AlphaFoldDB" id="A0A318KP95"/>
<gene>
    <name evidence="2" type="ORF">DFR70_101934</name>
</gene>
<proteinExistence type="predicted"/>
<sequence length="254" mass="28216">MRARAATAWDKGIATAALAALGARSQGFPEQRLWDDITARVPGLIPALLIIAAVFTLGPFAARAQQSLVLRRIRLEREIFVQLGRILREADRVIDGFQFEDLGLHAWQVKRSGWFLGTKRLRRVATYRLGGNIVLRKFEPSIGQGVVGMCWERNTEESFDVEQLAERAATEADFDAIRAAEGGAAVMGLTWNQFRQIRHRGAVFASPIRDDNHNFRGCLSLDVKGQYAAVDASEVPALLNELAARMQAHGFDEM</sequence>
<evidence type="ECO:0000313" key="3">
    <source>
        <dbReference type="Proteomes" id="UP000247569"/>
    </source>
</evidence>
<keyword evidence="1" id="KW-1133">Transmembrane helix</keyword>
<name>A0A318KP95_9NOCA</name>
<comment type="caution">
    <text evidence="2">The sequence shown here is derived from an EMBL/GenBank/DDBJ whole genome shotgun (WGS) entry which is preliminary data.</text>
</comment>
<accession>A0A318KP95</accession>
<evidence type="ECO:0000313" key="2">
    <source>
        <dbReference type="EMBL" id="PXX71500.1"/>
    </source>
</evidence>
<evidence type="ECO:0000256" key="1">
    <source>
        <dbReference type="SAM" id="Phobius"/>
    </source>
</evidence>
<dbReference type="Proteomes" id="UP000247569">
    <property type="component" value="Unassembled WGS sequence"/>
</dbReference>
<keyword evidence="3" id="KW-1185">Reference proteome</keyword>